<keyword evidence="3 5" id="KW-1133">Transmembrane helix</keyword>
<dbReference type="GO" id="GO:0022857">
    <property type="term" value="F:transmembrane transporter activity"/>
    <property type="evidence" value="ECO:0007669"/>
    <property type="project" value="InterPro"/>
</dbReference>
<dbReference type="InterPro" id="IPR036259">
    <property type="entry name" value="MFS_trans_sf"/>
</dbReference>
<feature type="transmembrane region" description="Helical" evidence="5">
    <location>
        <begin position="330"/>
        <end position="351"/>
    </location>
</feature>
<feature type="transmembrane region" description="Helical" evidence="5">
    <location>
        <begin position="74"/>
        <end position="91"/>
    </location>
</feature>
<comment type="subcellular location">
    <subcellularLocation>
        <location evidence="1">Membrane</location>
        <topology evidence="1">Multi-pass membrane protein</topology>
    </subcellularLocation>
</comment>
<dbReference type="CDD" id="cd17393">
    <property type="entry name" value="MFS_MosC_like"/>
    <property type="match status" value="1"/>
</dbReference>
<sequence>MPSSPLVRARSSVAALFVLMGTVSGSWAGRIPGVRAQVGVSEGRWGLLSTAGTVGSLVGIALVASLVRRTGPRRLALAGAALLLLDAPVAALSGGPLALVAALLVQGFAFNLLSTPMNAQAVEVEREYARPILATFHACFSVGQLTGGLLGILAAQAGLSPARQLGVTAVVLAGLLLAASHGLPADVPPPAREHRRGLRSRVTPQLALLGAIAFCSSIGEGGAGQWSALYTSDTLGAGAALGAATFSCFSLAMFLARSKGDVIVARLGRVAFLRAAALVAACGIGLALVGGVPATALIGFAVLGLGLGCIVPTAYGLAGNQPGLTPGEGISVAVLGQWPAFLLGPPLIGALAQASSLRVALLLVVAAALAVTMLSTRLHGAERAPVTA</sequence>
<dbReference type="SUPFAM" id="SSF103473">
    <property type="entry name" value="MFS general substrate transporter"/>
    <property type="match status" value="1"/>
</dbReference>
<protein>
    <submittedName>
        <fullName evidence="6">Putative MFS family arabinose efflux permease</fullName>
    </submittedName>
</protein>
<evidence type="ECO:0000256" key="4">
    <source>
        <dbReference type="ARBA" id="ARBA00023136"/>
    </source>
</evidence>
<evidence type="ECO:0000256" key="1">
    <source>
        <dbReference type="ARBA" id="ARBA00004141"/>
    </source>
</evidence>
<comment type="caution">
    <text evidence="6">The sequence shown here is derived from an EMBL/GenBank/DDBJ whole genome shotgun (WGS) entry which is preliminary data.</text>
</comment>
<accession>A0A4Q7NFN8</accession>
<reference evidence="6 7" key="1">
    <citation type="submission" date="2019-02" db="EMBL/GenBank/DDBJ databases">
        <title>Genomic Encyclopedia of Type Strains, Phase IV (KMG-IV): sequencing the most valuable type-strain genomes for metagenomic binning, comparative biology and taxonomic classification.</title>
        <authorList>
            <person name="Goeker M."/>
        </authorList>
    </citation>
    <scope>NUCLEOTIDE SEQUENCE [LARGE SCALE GENOMIC DNA]</scope>
    <source>
        <strain evidence="6 7">DSM 45622</strain>
    </source>
</reference>
<keyword evidence="2 5" id="KW-0812">Transmembrane</keyword>
<evidence type="ECO:0000313" key="6">
    <source>
        <dbReference type="EMBL" id="RZS82727.1"/>
    </source>
</evidence>
<gene>
    <name evidence="6" type="ORF">EV189_3122</name>
</gene>
<dbReference type="Pfam" id="PF07690">
    <property type="entry name" value="MFS_1"/>
    <property type="match status" value="1"/>
</dbReference>
<feature type="transmembrane region" description="Helical" evidence="5">
    <location>
        <begin position="235"/>
        <end position="255"/>
    </location>
</feature>
<feature type="transmembrane region" description="Helical" evidence="5">
    <location>
        <begin position="44"/>
        <end position="67"/>
    </location>
</feature>
<keyword evidence="4 5" id="KW-0472">Membrane</keyword>
<dbReference type="Gene3D" id="1.20.1250.20">
    <property type="entry name" value="MFS general substrate transporter like domains"/>
    <property type="match status" value="2"/>
</dbReference>
<feature type="transmembrane region" description="Helical" evidence="5">
    <location>
        <begin position="97"/>
        <end position="113"/>
    </location>
</feature>
<dbReference type="EMBL" id="SGXD01000004">
    <property type="protein sequence ID" value="RZS82727.1"/>
    <property type="molecule type" value="Genomic_DNA"/>
</dbReference>
<feature type="transmembrane region" description="Helical" evidence="5">
    <location>
        <begin position="206"/>
        <end position="229"/>
    </location>
</feature>
<organism evidence="6 7">
    <name type="scientific">Motilibacter rhizosphaerae</name>
    <dbReference type="NCBI Taxonomy" id="598652"/>
    <lineage>
        <taxon>Bacteria</taxon>
        <taxon>Bacillati</taxon>
        <taxon>Actinomycetota</taxon>
        <taxon>Actinomycetes</taxon>
        <taxon>Motilibacterales</taxon>
        <taxon>Motilibacteraceae</taxon>
        <taxon>Motilibacter</taxon>
    </lineage>
</organism>
<evidence type="ECO:0000313" key="7">
    <source>
        <dbReference type="Proteomes" id="UP000293638"/>
    </source>
</evidence>
<keyword evidence="7" id="KW-1185">Reference proteome</keyword>
<dbReference type="PANTHER" id="PTHR23514:SF13">
    <property type="entry name" value="INNER MEMBRANE PROTEIN YBJJ"/>
    <property type="match status" value="1"/>
</dbReference>
<evidence type="ECO:0000256" key="3">
    <source>
        <dbReference type="ARBA" id="ARBA00022989"/>
    </source>
</evidence>
<feature type="transmembrane region" description="Helical" evidence="5">
    <location>
        <begin position="134"/>
        <end position="159"/>
    </location>
</feature>
<feature type="transmembrane region" description="Helical" evidence="5">
    <location>
        <begin position="296"/>
        <end position="318"/>
    </location>
</feature>
<dbReference type="OrthoDB" id="151222at2"/>
<evidence type="ECO:0000256" key="2">
    <source>
        <dbReference type="ARBA" id="ARBA00022692"/>
    </source>
</evidence>
<dbReference type="InterPro" id="IPR051788">
    <property type="entry name" value="MFS_Transporter"/>
</dbReference>
<name>A0A4Q7NFN8_9ACTN</name>
<dbReference type="InterPro" id="IPR011701">
    <property type="entry name" value="MFS"/>
</dbReference>
<dbReference type="AlphaFoldDB" id="A0A4Q7NFN8"/>
<proteinExistence type="predicted"/>
<evidence type="ECO:0000256" key="5">
    <source>
        <dbReference type="SAM" id="Phobius"/>
    </source>
</evidence>
<feature type="transmembrane region" description="Helical" evidence="5">
    <location>
        <begin position="165"/>
        <end position="185"/>
    </location>
</feature>
<dbReference type="RefSeq" id="WP_130493881.1">
    <property type="nucleotide sequence ID" value="NZ_SGXD01000004.1"/>
</dbReference>
<dbReference type="Proteomes" id="UP000293638">
    <property type="component" value="Unassembled WGS sequence"/>
</dbReference>
<feature type="transmembrane region" description="Helical" evidence="5">
    <location>
        <begin position="357"/>
        <end position="374"/>
    </location>
</feature>
<dbReference type="GO" id="GO:0016020">
    <property type="term" value="C:membrane"/>
    <property type="evidence" value="ECO:0007669"/>
    <property type="project" value="UniProtKB-SubCell"/>
</dbReference>
<feature type="transmembrane region" description="Helical" evidence="5">
    <location>
        <begin position="267"/>
        <end position="290"/>
    </location>
</feature>
<dbReference type="PANTHER" id="PTHR23514">
    <property type="entry name" value="BYPASS OF STOP CODON PROTEIN 6"/>
    <property type="match status" value="1"/>
</dbReference>